<evidence type="ECO:0000256" key="1">
    <source>
        <dbReference type="ARBA" id="ARBA00022443"/>
    </source>
</evidence>
<dbReference type="AlphaFoldDB" id="A0AAD4NEK2"/>
<dbReference type="PANTHER" id="PTHR22692:SF26">
    <property type="entry name" value="SH3 DOMAIN-CONTAINING PROTEIN"/>
    <property type="match status" value="1"/>
</dbReference>
<evidence type="ECO:0000313" key="4">
    <source>
        <dbReference type="EMBL" id="KAI1725593.1"/>
    </source>
</evidence>
<sequence length="534" mass="61969">MNFISPRRQNANCMSRITEEDFPMVSRENTLKGFPMREYNDVKQTMSRGFAPVFEREKSNEDRSRCQFDPKLLDVITSSIKGGGDYEADPKQIYHNSDRHHFSGKDCYMDSDRNTENMDLPYDPRIFMRSAASRYNVDERFPVSHHKETDPYKTEPRYKPNDDVRIYHPVYTNGGNYGLSPSPCHNNSMSNVSKLNPNYYLVERGRECDSLASRYLDEEGDEEENEACNEWVHESEIPLVGSNYMSLDKHYVKNFKEQNSKAETYKVTKKVPAVKYAAQPYDITVRKEIFGIDEILDDGQEIDLIFSQIVSDSRKVYPHRMRKYEIVSLNEILLSNSISAHLAQLTNEIPTAVKAQIIDAVRKWPLYFCRMYAVIEERPNDRVPLFIGISETGIRLISYNSANEQDPMIIQDHFDVLITSATQASEIKKCIEEYIYGCPSEKKRFVIAISDYSTNKPNILSFERGNFIEIVRNPDTESPVGNWTYGKLDNNFGWFPIDYVQPVADDQYDPEDNYTIRDDFYGQMMQSKLEPVGF</sequence>
<dbReference type="InterPro" id="IPR059004">
    <property type="entry name" value="MYO15"/>
</dbReference>
<evidence type="ECO:0000259" key="3">
    <source>
        <dbReference type="PROSITE" id="PS50002"/>
    </source>
</evidence>
<dbReference type="Pfam" id="PF07653">
    <property type="entry name" value="SH3_2"/>
    <property type="match status" value="1"/>
</dbReference>
<comment type="caution">
    <text evidence="4">The sequence shown here is derived from an EMBL/GenBank/DDBJ whole genome shotgun (WGS) entry which is preliminary data.</text>
</comment>
<dbReference type="PANTHER" id="PTHR22692">
    <property type="entry name" value="MYOSIN VII, XV"/>
    <property type="match status" value="1"/>
</dbReference>
<dbReference type="Proteomes" id="UP001201812">
    <property type="component" value="Unassembled WGS sequence"/>
</dbReference>
<keyword evidence="5" id="KW-1185">Reference proteome</keyword>
<name>A0AAD4NEK2_9BILA</name>
<dbReference type="EMBL" id="JAKKPZ010000002">
    <property type="protein sequence ID" value="KAI1725593.1"/>
    <property type="molecule type" value="Genomic_DNA"/>
</dbReference>
<dbReference type="SUPFAM" id="SSF50044">
    <property type="entry name" value="SH3-domain"/>
    <property type="match status" value="1"/>
</dbReference>
<proteinExistence type="predicted"/>
<dbReference type="Gene3D" id="2.30.30.40">
    <property type="entry name" value="SH3 Domains"/>
    <property type="match status" value="1"/>
</dbReference>
<accession>A0AAD4NEK2</accession>
<dbReference type="InterPro" id="IPR051567">
    <property type="entry name" value="Unconventional_Myosin_ATPase"/>
</dbReference>
<feature type="domain" description="SH3" evidence="3">
    <location>
        <begin position="441"/>
        <end position="505"/>
    </location>
</feature>
<reference evidence="4" key="1">
    <citation type="submission" date="2022-01" db="EMBL/GenBank/DDBJ databases">
        <title>Genome Sequence Resource for Two Populations of Ditylenchus destructor, the Migratory Endoparasitic Phytonematode.</title>
        <authorList>
            <person name="Zhang H."/>
            <person name="Lin R."/>
            <person name="Xie B."/>
        </authorList>
    </citation>
    <scope>NUCLEOTIDE SEQUENCE</scope>
    <source>
        <strain evidence="4">BazhouSP</strain>
    </source>
</reference>
<evidence type="ECO:0000256" key="2">
    <source>
        <dbReference type="PROSITE-ProRule" id="PRU00192"/>
    </source>
</evidence>
<organism evidence="4 5">
    <name type="scientific">Ditylenchus destructor</name>
    <dbReference type="NCBI Taxonomy" id="166010"/>
    <lineage>
        <taxon>Eukaryota</taxon>
        <taxon>Metazoa</taxon>
        <taxon>Ecdysozoa</taxon>
        <taxon>Nematoda</taxon>
        <taxon>Chromadorea</taxon>
        <taxon>Rhabditida</taxon>
        <taxon>Tylenchina</taxon>
        <taxon>Tylenchomorpha</taxon>
        <taxon>Sphaerularioidea</taxon>
        <taxon>Anguinidae</taxon>
        <taxon>Anguininae</taxon>
        <taxon>Ditylenchus</taxon>
    </lineage>
</organism>
<keyword evidence="1 2" id="KW-0728">SH3 domain</keyword>
<dbReference type="PROSITE" id="PS50002">
    <property type="entry name" value="SH3"/>
    <property type="match status" value="1"/>
</dbReference>
<dbReference type="InterPro" id="IPR001452">
    <property type="entry name" value="SH3_domain"/>
</dbReference>
<protein>
    <submittedName>
        <fullName evidence="4">Variant SH3 domain-containing protein</fullName>
    </submittedName>
</protein>
<dbReference type="SMART" id="SM00326">
    <property type="entry name" value="SH3"/>
    <property type="match status" value="1"/>
</dbReference>
<dbReference type="Pfam" id="PF26570">
    <property type="entry name" value="MYO15"/>
    <property type="match status" value="1"/>
</dbReference>
<dbReference type="InterPro" id="IPR036028">
    <property type="entry name" value="SH3-like_dom_sf"/>
</dbReference>
<gene>
    <name evidence="4" type="ORF">DdX_02255</name>
</gene>
<evidence type="ECO:0000313" key="5">
    <source>
        <dbReference type="Proteomes" id="UP001201812"/>
    </source>
</evidence>